<dbReference type="GO" id="GO:0005886">
    <property type="term" value="C:plasma membrane"/>
    <property type="evidence" value="ECO:0007669"/>
    <property type="project" value="UniProtKB-SubCell"/>
</dbReference>
<feature type="transmembrane region" description="Helical" evidence="6">
    <location>
        <begin position="377"/>
        <end position="399"/>
    </location>
</feature>
<dbReference type="AlphaFoldDB" id="A0A4Q8AQV9"/>
<gene>
    <name evidence="7" type="ORF">EV379_2871</name>
</gene>
<evidence type="ECO:0000313" key="7">
    <source>
        <dbReference type="EMBL" id="RZU66513.1"/>
    </source>
</evidence>
<evidence type="ECO:0000313" key="8">
    <source>
        <dbReference type="Proteomes" id="UP000291483"/>
    </source>
</evidence>
<dbReference type="PANTHER" id="PTHR30250:SF11">
    <property type="entry name" value="O-ANTIGEN TRANSPORTER-RELATED"/>
    <property type="match status" value="1"/>
</dbReference>
<feature type="transmembrane region" description="Helical" evidence="6">
    <location>
        <begin position="7"/>
        <end position="25"/>
    </location>
</feature>
<reference evidence="7 8" key="1">
    <citation type="submission" date="2019-02" db="EMBL/GenBank/DDBJ databases">
        <title>Sequencing the genomes of 1000 actinobacteria strains.</title>
        <authorList>
            <person name="Klenk H.-P."/>
        </authorList>
    </citation>
    <scope>NUCLEOTIDE SEQUENCE [LARGE SCALE GENOMIC DNA]</scope>
    <source>
        <strain evidence="7 8">DSM 18319</strain>
    </source>
</reference>
<dbReference type="InterPro" id="IPR050833">
    <property type="entry name" value="Poly_Biosynth_Transport"/>
</dbReference>
<feature type="transmembrane region" description="Helical" evidence="6">
    <location>
        <begin position="284"/>
        <end position="306"/>
    </location>
</feature>
<comment type="caution">
    <text evidence="7">The sequence shown here is derived from an EMBL/GenBank/DDBJ whole genome shotgun (WGS) entry which is preliminary data.</text>
</comment>
<keyword evidence="4 6" id="KW-1133">Transmembrane helix</keyword>
<evidence type="ECO:0000256" key="3">
    <source>
        <dbReference type="ARBA" id="ARBA00022692"/>
    </source>
</evidence>
<keyword evidence="2" id="KW-1003">Cell membrane</keyword>
<organism evidence="7 8">
    <name type="scientific">Microterricola gilva</name>
    <dbReference type="NCBI Taxonomy" id="393267"/>
    <lineage>
        <taxon>Bacteria</taxon>
        <taxon>Bacillati</taxon>
        <taxon>Actinomycetota</taxon>
        <taxon>Actinomycetes</taxon>
        <taxon>Micrococcales</taxon>
        <taxon>Microbacteriaceae</taxon>
        <taxon>Microterricola</taxon>
    </lineage>
</organism>
<feature type="transmembrane region" description="Helical" evidence="6">
    <location>
        <begin position="241"/>
        <end position="263"/>
    </location>
</feature>
<evidence type="ECO:0000256" key="6">
    <source>
        <dbReference type="SAM" id="Phobius"/>
    </source>
</evidence>
<feature type="transmembrane region" description="Helical" evidence="6">
    <location>
        <begin position="318"/>
        <end position="336"/>
    </location>
</feature>
<dbReference type="EMBL" id="SHLC01000001">
    <property type="protein sequence ID" value="RZU66513.1"/>
    <property type="molecule type" value="Genomic_DNA"/>
</dbReference>
<feature type="transmembrane region" description="Helical" evidence="6">
    <location>
        <begin position="138"/>
        <end position="162"/>
    </location>
</feature>
<keyword evidence="8" id="KW-1185">Reference proteome</keyword>
<feature type="transmembrane region" description="Helical" evidence="6">
    <location>
        <begin position="411"/>
        <end position="431"/>
    </location>
</feature>
<name>A0A4Q8AQV9_9MICO</name>
<dbReference type="InterPro" id="IPR002797">
    <property type="entry name" value="Polysacc_synth"/>
</dbReference>
<feature type="transmembrane region" description="Helical" evidence="6">
    <location>
        <begin position="348"/>
        <end position="371"/>
    </location>
</feature>
<dbReference type="PANTHER" id="PTHR30250">
    <property type="entry name" value="PST FAMILY PREDICTED COLANIC ACID TRANSPORTER"/>
    <property type="match status" value="1"/>
</dbReference>
<evidence type="ECO:0000256" key="4">
    <source>
        <dbReference type="ARBA" id="ARBA00022989"/>
    </source>
</evidence>
<keyword evidence="5 6" id="KW-0472">Membrane</keyword>
<sequence>MTTGSLYTLGLVAPIISMLLTTPLVTRALGPEGYGTVGVAITLNQVGAILLGFGLPYAITRHAIIRKSGVRGASFLVAFGTLLALLTGAALAVLVPLWGPLVLTNGDSDVLIWPVISAVGLAMLSLTQAFLRAVDRVWLFVGLGTLSSLLAPALGFGMLLALGPLPSNYLSGLGMGHLIAGIVSILATVMIAVPKISMRELWQSIRIGAPTIVHTIATTFLISALVVLASQMAGAEVAGRLQLGLLLGTAPIILLGAFNNSWAPIVYRSSDATRSNVLQDTLRIVSLLVFVLVGGYCTLAPVVVPFIAGPSLFTPEMLGASLVATIAAPFMALYLANMHLVFLAGNTAWLTLTTPLSLVFSVGVVVAGIQLGDTTNLVIFACGVPAFYFAQWLISILLRRRTGFESPRIRSALPALCAAMALPAVVILLRIDAVVTGVLFVTLAAAFAFSTKVNGLFWNRAKGMGRR</sequence>
<feature type="transmembrane region" description="Helical" evidence="6">
    <location>
        <begin position="205"/>
        <end position="229"/>
    </location>
</feature>
<keyword evidence="3 6" id="KW-0812">Transmembrane</keyword>
<feature type="transmembrane region" description="Helical" evidence="6">
    <location>
        <begin position="37"/>
        <end position="60"/>
    </location>
</feature>
<proteinExistence type="predicted"/>
<dbReference type="Proteomes" id="UP000291483">
    <property type="component" value="Unassembled WGS sequence"/>
</dbReference>
<feature type="transmembrane region" description="Helical" evidence="6">
    <location>
        <begin position="110"/>
        <end position="131"/>
    </location>
</feature>
<dbReference type="OrthoDB" id="4863781at2"/>
<evidence type="ECO:0000256" key="5">
    <source>
        <dbReference type="ARBA" id="ARBA00023136"/>
    </source>
</evidence>
<feature type="transmembrane region" description="Helical" evidence="6">
    <location>
        <begin position="72"/>
        <end position="98"/>
    </location>
</feature>
<evidence type="ECO:0000256" key="2">
    <source>
        <dbReference type="ARBA" id="ARBA00022475"/>
    </source>
</evidence>
<accession>A0A4Q8AQV9</accession>
<comment type="subcellular location">
    <subcellularLocation>
        <location evidence="1">Cell membrane</location>
        <topology evidence="1">Multi-pass membrane protein</topology>
    </subcellularLocation>
</comment>
<dbReference type="RefSeq" id="WP_130506702.1">
    <property type="nucleotide sequence ID" value="NZ_SHLC01000001.1"/>
</dbReference>
<protein>
    <submittedName>
        <fullName evidence="7">O-antigen/teichoic acid export membrane protein</fullName>
    </submittedName>
</protein>
<evidence type="ECO:0000256" key="1">
    <source>
        <dbReference type="ARBA" id="ARBA00004651"/>
    </source>
</evidence>
<feature type="transmembrane region" description="Helical" evidence="6">
    <location>
        <begin position="437"/>
        <end position="458"/>
    </location>
</feature>
<dbReference type="Pfam" id="PF01943">
    <property type="entry name" value="Polysacc_synt"/>
    <property type="match status" value="1"/>
</dbReference>
<feature type="transmembrane region" description="Helical" evidence="6">
    <location>
        <begin position="174"/>
        <end position="193"/>
    </location>
</feature>